<dbReference type="Gene3D" id="3.40.50.2300">
    <property type="match status" value="2"/>
</dbReference>
<protein>
    <submittedName>
        <fullName evidence="6">GntR family transcriptional regulator</fullName>
    </submittedName>
</protein>
<reference evidence="7" key="1">
    <citation type="submission" date="2018-11" db="EMBL/GenBank/DDBJ databases">
        <title>Complete genome sequence of Paenibacillus sp. ML311-T8.</title>
        <authorList>
            <person name="Nam Y.-D."/>
            <person name="Kang J."/>
            <person name="Chung W.-H."/>
            <person name="Park Y.S."/>
        </authorList>
    </citation>
    <scope>NUCLEOTIDE SEQUENCE [LARGE SCALE GENOMIC DNA]</scope>
    <source>
        <strain evidence="7">ML311-T8</strain>
    </source>
</reference>
<keyword evidence="3" id="KW-0238">DNA-binding</keyword>
<evidence type="ECO:0000256" key="4">
    <source>
        <dbReference type="ARBA" id="ARBA00023163"/>
    </source>
</evidence>
<dbReference type="SUPFAM" id="SSF53822">
    <property type="entry name" value="Periplasmic binding protein-like I"/>
    <property type="match status" value="1"/>
</dbReference>
<evidence type="ECO:0000256" key="2">
    <source>
        <dbReference type="ARBA" id="ARBA00023015"/>
    </source>
</evidence>
<evidence type="ECO:0000259" key="5">
    <source>
        <dbReference type="PROSITE" id="PS50949"/>
    </source>
</evidence>
<name>A0A6B8RRE6_9BACL</name>
<dbReference type="AlphaFoldDB" id="A0A6B8RRE6"/>
<dbReference type="PANTHER" id="PTHR30146:SF95">
    <property type="entry name" value="RIBOSE OPERON REPRESSOR"/>
    <property type="match status" value="1"/>
</dbReference>
<dbReference type="EMBL" id="CP034235">
    <property type="protein sequence ID" value="QGQ98961.1"/>
    <property type="molecule type" value="Genomic_DNA"/>
</dbReference>
<accession>A0A6B8RRE6</accession>
<dbReference type="Pfam" id="PF13377">
    <property type="entry name" value="Peripla_BP_3"/>
    <property type="match status" value="1"/>
</dbReference>
<dbReference type="InterPro" id="IPR036390">
    <property type="entry name" value="WH_DNA-bd_sf"/>
</dbReference>
<dbReference type="CDD" id="cd06267">
    <property type="entry name" value="PBP1_LacI_sugar_binding-like"/>
    <property type="match status" value="1"/>
</dbReference>
<dbReference type="InterPro" id="IPR000524">
    <property type="entry name" value="Tscrpt_reg_HTH_GntR"/>
</dbReference>
<dbReference type="Pfam" id="PF00392">
    <property type="entry name" value="GntR"/>
    <property type="match status" value="1"/>
</dbReference>
<evidence type="ECO:0000313" key="6">
    <source>
        <dbReference type="EMBL" id="QGQ98961.1"/>
    </source>
</evidence>
<dbReference type="PANTHER" id="PTHR30146">
    <property type="entry name" value="LACI-RELATED TRANSCRIPTIONAL REPRESSOR"/>
    <property type="match status" value="1"/>
</dbReference>
<organism evidence="6 7">
    <name type="scientific">Paenibacillus psychroresistens</name>
    <dbReference type="NCBI Taxonomy" id="1778678"/>
    <lineage>
        <taxon>Bacteria</taxon>
        <taxon>Bacillati</taxon>
        <taxon>Bacillota</taxon>
        <taxon>Bacilli</taxon>
        <taxon>Bacillales</taxon>
        <taxon>Paenibacillaceae</taxon>
        <taxon>Paenibacillus</taxon>
    </lineage>
</organism>
<evidence type="ECO:0000313" key="7">
    <source>
        <dbReference type="Proteomes" id="UP000426246"/>
    </source>
</evidence>
<dbReference type="KEGG" id="ppsc:EHS13_30820"/>
<dbReference type="FunFam" id="1.10.10.10:FF:000079">
    <property type="entry name" value="GntR family transcriptional regulator"/>
    <property type="match status" value="1"/>
</dbReference>
<dbReference type="InterPro" id="IPR028082">
    <property type="entry name" value="Peripla_BP_I"/>
</dbReference>
<sequence length="371" mass="41539">MDKRIPLYIQLRTFVLEQIQQHHWQSGDRLPSENELANQFGVSRITVKNALKTLVKEGLIYRIQGRGSFVSAPGAGEPTLLTPESNPNTPPLIAYIMPWLRNRFTANLLSGVEEELAKSGYNVLFYRSHDTQQREKELIHQVIQLGVKGIIIFPVDGEHFNEELVQLTLSRFPIVLIDREMRGIAANSVCSDHSGGAYTGTKFLIEQGHQQIAFISSSQHGTASVEERLIGYEKALSDHGLPIHHNLRLLNAGADDIENFLKEHNEITAVFAENTGTGNHVLHIAAKLNLPIPDQLSLVFFDDYEYSELSRIPPTVIVQQEEEIGKEAAKLLISLINNPLQERKKIVLPSHLIVRQSTKPHLIRVAVDAGS</sequence>
<dbReference type="PRINTS" id="PR00035">
    <property type="entry name" value="HTHGNTR"/>
</dbReference>
<dbReference type="PROSITE" id="PS50949">
    <property type="entry name" value="HTH_GNTR"/>
    <property type="match status" value="1"/>
</dbReference>
<dbReference type="InterPro" id="IPR036388">
    <property type="entry name" value="WH-like_DNA-bd_sf"/>
</dbReference>
<dbReference type="GO" id="GO:0000976">
    <property type="term" value="F:transcription cis-regulatory region binding"/>
    <property type="evidence" value="ECO:0007669"/>
    <property type="project" value="TreeGrafter"/>
</dbReference>
<dbReference type="InterPro" id="IPR046335">
    <property type="entry name" value="LacI/GalR-like_sensor"/>
</dbReference>
<keyword evidence="7" id="KW-1185">Reference proteome</keyword>
<keyword evidence="1" id="KW-0678">Repressor</keyword>
<dbReference type="SUPFAM" id="SSF46785">
    <property type="entry name" value="Winged helix' DNA-binding domain"/>
    <property type="match status" value="1"/>
</dbReference>
<proteinExistence type="predicted"/>
<keyword evidence="2" id="KW-0805">Transcription regulation</keyword>
<dbReference type="Gene3D" id="1.10.10.10">
    <property type="entry name" value="Winged helix-like DNA-binding domain superfamily/Winged helix DNA-binding domain"/>
    <property type="match status" value="1"/>
</dbReference>
<keyword evidence="4" id="KW-0804">Transcription</keyword>
<dbReference type="SMART" id="SM00345">
    <property type="entry name" value="HTH_GNTR"/>
    <property type="match status" value="1"/>
</dbReference>
<gene>
    <name evidence="6" type="ORF">EHS13_30820</name>
</gene>
<evidence type="ECO:0000256" key="3">
    <source>
        <dbReference type="ARBA" id="ARBA00023125"/>
    </source>
</evidence>
<feature type="domain" description="HTH gntR-type" evidence="5">
    <location>
        <begin position="5"/>
        <end position="73"/>
    </location>
</feature>
<dbReference type="CDD" id="cd07377">
    <property type="entry name" value="WHTH_GntR"/>
    <property type="match status" value="1"/>
</dbReference>
<dbReference type="RefSeq" id="WP_155704067.1">
    <property type="nucleotide sequence ID" value="NZ_CP034235.1"/>
</dbReference>
<evidence type="ECO:0000256" key="1">
    <source>
        <dbReference type="ARBA" id="ARBA00022491"/>
    </source>
</evidence>
<dbReference type="Proteomes" id="UP000426246">
    <property type="component" value="Chromosome"/>
</dbReference>
<dbReference type="GO" id="GO:0003700">
    <property type="term" value="F:DNA-binding transcription factor activity"/>
    <property type="evidence" value="ECO:0007669"/>
    <property type="project" value="InterPro"/>
</dbReference>